<dbReference type="EMBL" id="CAJOBO010000124">
    <property type="protein sequence ID" value="CAF4135980.1"/>
    <property type="molecule type" value="Genomic_DNA"/>
</dbReference>
<dbReference type="EMBL" id="CAJOBR010000135">
    <property type="protein sequence ID" value="CAF4470033.1"/>
    <property type="molecule type" value="Genomic_DNA"/>
</dbReference>
<evidence type="ECO:0000313" key="15">
    <source>
        <dbReference type="EMBL" id="CAF4470033.1"/>
    </source>
</evidence>
<evidence type="ECO:0000256" key="6">
    <source>
        <dbReference type="ARBA" id="ARBA00023136"/>
    </source>
</evidence>
<dbReference type="OrthoDB" id="10015376at2759"/>
<dbReference type="GO" id="GO:0005886">
    <property type="term" value="C:plasma membrane"/>
    <property type="evidence" value="ECO:0007669"/>
    <property type="project" value="UniProtKB-SubCell"/>
</dbReference>
<dbReference type="Proteomes" id="UP000663825">
    <property type="component" value="Unassembled WGS sequence"/>
</dbReference>
<keyword evidence="3 9" id="KW-0812">Transmembrane</keyword>
<gene>
    <name evidence="14" type="ORF">HFQ381_LOCUS3424</name>
    <name evidence="12" type="ORF">KIK155_LOCUS12882</name>
    <name evidence="15" type="ORF">QYT958_LOCUS2143</name>
    <name evidence="11" type="ORF">TIS948_LOCUS12220</name>
    <name evidence="16" type="ORF">TOA249_LOCUS4592</name>
    <name evidence="13" type="ORF">UJA718_LOCUS1220</name>
</gene>
<dbReference type="Proteomes" id="UP000663838">
    <property type="component" value="Unassembled WGS sequence"/>
</dbReference>
<organism evidence="13 17">
    <name type="scientific">Rotaria socialis</name>
    <dbReference type="NCBI Taxonomy" id="392032"/>
    <lineage>
        <taxon>Eukaryota</taxon>
        <taxon>Metazoa</taxon>
        <taxon>Spiralia</taxon>
        <taxon>Gnathifera</taxon>
        <taxon>Rotifera</taxon>
        <taxon>Eurotatoria</taxon>
        <taxon>Bdelloidea</taxon>
        <taxon>Philodinida</taxon>
        <taxon>Philodinidae</taxon>
        <taxon>Rotaria</taxon>
    </lineage>
</organism>
<dbReference type="EMBL" id="CAJOBP010000072">
    <property type="protein sequence ID" value="CAF4115809.1"/>
    <property type="molecule type" value="Genomic_DNA"/>
</dbReference>
<dbReference type="InterPro" id="IPR000276">
    <property type="entry name" value="GPCR_Rhodpsn"/>
</dbReference>
<evidence type="ECO:0000256" key="8">
    <source>
        <dbReference type="ARBA" id="ARBA00023224"/>
    </source>
</evidence>
<dbReference type="Proteomes" id="UP000663865">
    <property type="component" value="Unassembled WGS sequence"/>
</dbReference>
<keyword evidence="7" id="KW-0675">Receptor</keyword>
<keyword evidence="5" id="KW-0297">G-protein coupled receptor</keyword>
<evidence type="ECO:0000313" key="17">
    <source>
        <dbReference type="Proteomes" id="UP000663873"/>
    </source>
</evidence>
<keyword evidence="6 9" id="KW-0472">Membrane</keyword>
<reference evidence="13" key="1">
    <citation type="submission" date="2021-02" db="EMBL/GenBank/DDBJ databases">
        <authorList>
            <person name="Nowell W R."/>
        </authorList>
    </citation>
    <scope>NUCLEOTIDE SEQUENCE</scope>
</reference>
<evidence type="ECO:0000256" key="9">
    <source>
        <dbReference type="SAM" id="Phobius"/>
    </source>
</evidence>
<keyword evidence="4 9" id="KW-1133">Transmembrane helix</keyword>
<dbReference type="GO" id="GO:0004930">
    <property type="term" value="F:G protein-coupled receptor activity"/>
    <property type="evidence" value="ECO:0007669"/>
    <property type="project" value="UniProtKB-KW"/>
</dbReference>
<dbReference type="PANTHER" id="PTHR24228:SF59">
    <property type="entry name" value="NEUROPEPTIDE RECEPTOR 15"/>
    <property type="match status" value="1"/>
</dbReference>
<name>A0A819W0Y7_9BILA</name>
<comment type="caution">
    <text evidence="13">The sequence shown here is derived from an EMBL/GenBank/DDBJ whole genome shotgun (WGS) entry which is preliminary data.</text>
</comment>
<feature type="transmembrane region" description="Helical" evidence="9">
    <location>
        <begin position="131"/>
        <end position="149"/>
    </location>
</feature>
<dbReference type="Proteomes" id="UP000663851">
    <property type="component" value="Unassembled WGS sequence"/>
</dbReference>
<feature type="domain" description="G-protein coupled receptors family 1 profile" evidence="10">
    <location>
        <begin position="31"/>
        <end position="270"/>
    </location>
</feature>
<evidence type="ECO:0000256" key="2">
    <source>
        <dbReference type="ARBA" id="ARBA00022475"/>
    </source>
</evidence>
<evidence type="ECO:0000313" key="13">
    <source>
        <dbReference type="EMBL" id="CAF4115809.1"/>
    </source>
</evidence>
<evidence type="ECO:0000259" key="10">
    <source>
        <dbReference type="PROSITE" id="PS50262"/>
    </source>
</evidence>
<feature type="transmembrane region" description="Helical" evidence="9">
    <location>
        <begin position="76"/>
        <end position="95"/>
    </location>
</feature>
<keyword evidence="8" id="KW-0807">Transducer</keyword>
<dbReference type="InterPro" id="IPR017452">
    <property type="entry name" value="GPCR_Rhodpsn_7TM"/>
</dbReference>
<feature type="transmembrane region" description="Helical" evidence="9">
    <location>
        <begin position="225"/>
        <end position="247"/>
    </location>
</feature>
<sequence length="314" mass="36416">MSLECYNMTWPLNLRQIGRVYLALAIPAFIFHVLFWIQVATHPALRQMSMLWVYNYLITDILLLVQLFVEYSTRTMSGCVSPAIFNVLCAIEAYANSYMTVLEAYMLVCLNITRYYLIVKNFNIASRYPSILLIFNVCLYLFGIAILLIQTKLFGIVQLHEYQNNGSCHLDYEDIKTGFGNLFIVVFIPVILNCYFMIVTTIHVRQSQLAARSQRTKHLQLLVQFFVLYIFWLILWTPNVVASYVLSIFEPSIYARFGSIASALCDPLIFMFIDRRFLNVWRKTSSRILRCGRPQRQIGPTTVSNELQISVAQQ</sequence>
<feature type="transmembrane region" description="Helical" evidence="9">
    <location>
        <begin position="20"/>
        <end position="39"/>
    </location>
</feature>
<keyword evidence="17" id="KW-1185">Reference proteome</keyword>
<feature type="transmembrane region" description="Helical" evidence="9">
    <location>
        <begin position="101"/>
        <end position="119"/>
    </location>
</feature>
<dbReference type="PANTHER" id="PTHR24228">
    <property type="entry name" value="B2 BRADYKININ RECEPTOR/ANGIOTENSIN II RECEPTOR"/>
    <property type="match status" value="1"/>
</dbReference>
<dbReference type="EMBL" id="CAJNXB010001808">
    <property type="protein sequence ID" value="CAF3195013.1"/>
    <property type="molecule type" value="Genomic_DNA"/>
</dbReference>
<evidence type="ECO:0000313" key="16">
    <source>
        <dbReference type="EMBL" id="CAF4515392.1"/>
    </source>
</evidence>
<evidence type="ECO:0000256" key="5">
    <source>
        <dbReference type="ARBA" id="ARBA00023040"/>
    </source>
</evidence>
<evidence type="ECO:0000256" key="4">
    <source>
        <dbReference type="ARBA" id="ARBA00022989"/>
    </source>
</evidence>
<comment type="subcellular location">
    <subcellularLocation>
        <location evidence="1">Cell membrane</location>
        <topology evidence="1">Multi-pass membrane protein</topology>
    </subcellularLocation>
</comment>
<feature type="transmembrane region" description="Helical" evidence="9">
    <location>
        <begin position="253"/>
        <end position="273"/>
    </location>
</feature>
<dbReference type="Pfam" id="PF00001">
    <property type="entry name" value="7tm_1"/>
    <property type="match status" value="1"/>
</dbReference>
<evidence type="ECO:0000256" key="1">
    <source>
        <dbReference type="ARBA" id="ARBA00004651"/>
    </source>
</evidence>
<evidence type="ECO:0000256" key="7">
    <source>
        <dbReference type="ARBA" id="ARBA00023170"/>
    </source>
</evidence>
<dbReference type="Proteomes" id="UP000663873">
    <property type="component" value="Unassembled WGS sequence"/>
</dbReference>
<feature type="transmembrane region" description="Helical" evidence="9">
    <location>
        <begin position="51"/>
        <end position="69"/>
    </location>
</feature>
<dbReference type="AlphaFoldDB" id="A0A819W0Y7"/>
<dbReference type="Gene3D" id="1.20.1070.10">
    <property type="entry name" value="Rhodopsin 7-helix transmembrane proteins"/>
    <property type="match status" value="1"/>
</dbReference>
<proteinExistence type="predicted"/>
<feature type="transmembrane region" description="Helical" evidence="9">
    <location>
        <begin position="182"/>
        <end position="204"/>
    </location>
</feature>
<protein>
    <recommendedName>
        <fullName evidence="10">G-protein coupled receptors family 1 profile domain-containing protein</fullName>
    </recommendedName>
</protein>
<dbReference type="EMBL" id="CAJOBS010000176">
    <property type="protein sequence ID" value="CAF4515392.1"/>
    <property type="molecule type" value="Genomic_DNA"/>
</dbReference>
<dbReference type="EMBL" id="CAJNYV010002157">
    <property type="protein sequence ID" value="CAF3458079.1"/>
    <property type="molecule type" value="Genomic_DNA"/>
</dbReference>
<evidence type="ECO:0000313" key="12">
    <source>
        <dbReference type="EMBL" id="CAF3458079.1"/>
    </source>
</evidence>
<dbReference type="Proteomes" id="UP000663848">
    <property type="component" value="Unassembled WGS sequence"/>
</dbReference>
<dbReference type="SUPFAM" id="SSF81321">
    <property type="entry name" value="Family A G protein-coupled receptor-like"/>
    <property type="match status" value="1"/>
</dbReference>
<keyword evidence="2" id="KW-1003">Cell membrane</keyword>
<evidence type="ECO:0000313" key="14">
    <source>
        <dbReference type="EMBL" id="CAF4135980.1"/>
    </source>
</evidence>
<accession>A0A819W0Y7</accession>
<evidence type="ECO:0000256" key="3">
    <source>
        <dbReference type="ARBA" id="ARBA00022692"/>
    </source>
</evidence>
<dbReference type="PROSITE" id="PS50262">
    <property type="entry name" value="G_PROTEIN_RECEP_F1_2"/>
    <property type="match status" value="1"/>
</dbReference>
<evidence type="ECO:0000313" key="11">
    <source>
        <dbReference type="EMBL" id="CAF3195013.1"/>
    </source>
</evidence>